<organism evidence="5">
    <name type="scientific">Eucalyptus grandis</name>
    <name type="common">Flooded gum</name>
    <dbReference type="NCBI Taxonomy" id="71139"/>
    <lineage>
        <taxon>Eukaryota</taxon>
        <taxon>Viridiplantae</taxon>
        <taxon>Streptophyta</taxon>
        <taxon>Embryophyta</taxon>
        <taxon>Tracheophyta</taxon>
        <taxon>Spermatophyta</taxon>
        <taxon>Magnoliopsida</taxon>
        <taxon>eudicotyledons</taxon>
        <taxon>Gunneridae</taxon>
        <taxon>Pentapetalae</taxon>
        <taxon>rosids</taxon>
        <taxon>malvids</taxon>
        <taxon>Myrtales</taxon>
        <taxon>Myrtaceae</taxon>
        <taxon>Myrtoideae</taxon>
        <taxon>Eucalypteae</taxon>
        <taxon>Eucalyptus</taxon>
    </lineage>
</organism>
<dbReference type="Pfam" id="PF23282">
    <property type="entry name" value="WHD_ROQ1"/>
    <property type="match status" value="1"/>
</dbReference>
<keyword evidence="1" id="KW-0433">Leucine-rich repeat</keyword>
<evidence type="ECO:0000256" key="3">
    <source>
        <dbReference type="ARBA" id="ARBA00022821"/>
    </source>
</evidence>
<dbReference type="AlphaFoldDB" id="A0A059BPC0"/>
<dbReference type="InterPro" id="IPR035897">
    <property type="entry name" value="Toll_tir_struct_dom_sf"/>
</dbReference>
<feature type="domain" description="TIR" evidence="4">
    <location>
        <begin position="1"/>
        <end position="118"/>
    </location>
</feature>
<dbReference type="InterPro" id="IPR032675">
    <property type="entry name" value="LRR_dom_sf"/>
</dbReference>
<dbReference type="InterPro" id="IPR042197">
    <property type="entry name" value="Apaf_helical"/>
</dbReference>
<proteinExistence type="predicted"/>
<dbReference type="PRINTS" id="PR00364">
    <property type="entry name" value="DISEASERSIST"/>
</dbReference>
<dbReference type="InterPro" id="IPR001611">
    <property type="entry name" value="Leu-rich_rpt"/>
</dbReference>
<name>A0A059BPC0_EUCGR</name>
<dbReference type="OMA" id="CYENISK"/>
<dbReference type="InterPro" id="IPR058192">
    <property type="entry name" value="WHD_ROQ1-like"/>
</dbReference>
<accession>A0A059BPC0</accession>
<dbReference type="Gene3D" id="3.40.50.10140">
    <property type="entry name" value="Toll/interleukin-1 receptor homology (TIR) domain"/>
    <property type="match status" value="1"/>
</dbReference>
<dbReference type="SMART" id="SM00255">
    <property type="entry name" value="TIR"/>
    <property type="match status" value="1"/>
</dbReference>
<dbReference type="GO" id="GO:0007165">
    <property type="term" value="P:signal transduction"/>
    <property type="evidence" value="ECO:0007669"/>
    <property type="project" value="InterPro"/>
</dbReference>
<feature type="non-terminal residue" evidence="5">
    <location>
        <position position="1"/>
    </location>
</feature>
<dbReference type="GO" id="GO:0051707">
    <property type="term" value="P:response to other organism"/>
    <property type="evidence" value="ECO:0007669"/>
    <property type="project" value="UniProtKB-ARBA"/>
</dbReference>
<evidence type="ECO:0000256" key="1">
    <source>
        <dbReference type="ARBA" id="ARBA00022614"/>
    </source>
</evidence>
<gene>
    <name evidence="5" type="ORF">EUGRSUZ_F01322</name>
</gene>
<dbReference type="Gene3D" id="3.80.10.10">
    <property type="entry name" value="Ribonuclease Inhibitor"/>
    <property type="match status" value="2"/>
</dbReference>
<dbReference type="Pfam" id="PF00560">
    <property type="entry name" value="LRR_1"/>
    <property type="match status" value="1"/>
</dbReference>
<reference evidence="5" key="1">
    <citation type="submission" date="2013-07" db="EMBL/GenBank/DDBJ databases">
        <title>The genome of Eucalyptus grandis.</title>
        <authorList>
            <person name="Schmutz J."/>
            <person name="Hayes R."/>
            <person name="Myburg A."/>
            <person name="Tuskan G."/>
            <person name="Grattapaglia D."/>
            <person name="Rokhsar D.S."/>
        </authorList>
    </citation>
    <scope>NUCLEOTIDE SEQUENCE</scope>
    <source>
        <tissue evidence="5">Leaf extractions</tissue>
    </source>
</reference>
<dbReference type="PANTHER" id="PTHR11017:SF527">
    <property type="entry name" value="TMV RESISTANCE PROTEIN N-LIKE"/>
    <property type="match status" value="1"/>
</dbReference>
<dbReference type="SUPFAM" id="SSF52058">
    <property type="entry name" value="L domain-like"/>
    <property type="match status" value="1"/>
</dbReference>
<dbReference type="Gramene" id="KCW67570">
    <property type="protein sequence ID" value="KCW67570"/>
    <property type="gene ID" value="EUGRSUZ_F01322"/>
</dbReference>
<dbReference type="PANTHER" id="PTHR11017">
    <property type="entry name" value="LEUCINE-RICH REPEAT-CONTAINING PROTEIN"/>
    <property type="match status" value="1"/>
</dbReference>
<dbReference type="SUPFAM" id="SSF52200">
    <property type="entry name" value="Toll/Interleukin receptor TIR domain"/>
    <property type="match status" value="1"/>
</dbReference>
<evidence type="ECO:0000313" key="5">
    <source>
        <dbReference type="EMBL" id="KCW67570.1"/>
    </source>
</evidence>
<keyword evidence="3" id="KW-0611">Plant defense</keyword>
<sequence length="775" mass="87319">ILRAIEQSRLVLVIFSKNYASSTWCLEEVAKAVECKDINEGSVIPIFYEVNPSDIRKLRGNFGTTFAKTEEVYSGDKRDIKRWKDAVSKVASLAGMELKDGYETKFIQQIIGEVKNKLGPRLSYVVGDLVGMQSHVANVVESLCLDGSDVRSIGIWGMGGIGKTTVARAVYEKIHDQFDDGCCFLADVREISKKNGLVYLQNQFLGDILQDDNLRIRDDHRGANMIKERLQHKKVLVILDDVDEKEQLEKLIGGFDWFGHGSRIIITTRDEHLLLQCGVNSIYTVEELSFCEALQLFCLKAFRSNHPPVEFNELVKQVIGYVDGLPLALDVLGSFLACRSLTQWKSALARLKECPEGKIFDRLKLSYDGLKQKEKEIFLDIGKEIPYVMEVLDNCGLYADIGIKVLVDKSLIQIIGNKLWMHDLLQEMAWEIVRQESPEEPGQRSRIWLFEDVCNVLSKNSMQVLEKLKVINLNGSKLFVETPNFIYVPNLERLILKGCKALFQVHPSIGNLERLTLLDLGDCENLTGLPISVGNLKALKILNLSGCSNLEELPESIGGLESLEDLDISESAITDLPSSLTFLQNLKKLCFRVSKRRPQNSWRTLMRMLRRALNSRHLRLPSFSGLSSLIELDLSGCSLLEGEIPNDIDCLPSLRSLDLAENFFTAITASIEHISGLEFLILNHCKNLEELPRLPESIMVVVAEKCLKLENISNTFVICTLPDSGFCFLNLSSFLPQDLDLTLQQNYSLSLLRYLVHYSRKNDSRNLCGVSMSAI</sequence>
<dbReference type="Gene3D" id="1.10.8.430">
    <property type="entry name" value="Helical domain of apoptotic protease-activating factors"/>
    <property type="match status" value="1"/>
</dbReference>
<evidence type="ECO:0000259" key="4">
    <source>
        <dbReference type="PROSITE" id="PS50104"/>
    </source>
</evidence>
<dbReference type="InterPro" id="IPR027417">
    <property type="entry name" value="P-loop_NTPase"/>
</dbReference>
<dbReference type="EMBL" id="KK198758">
    <property type="protein sequence ID" value="KCW67570.1"/>
    <property type="molecule type" value="Genomic_DNA"/>
</dbReference>
<dbReference type="eggNOG" id="ENOG502R41B">
    <property type="taxonomic scope" value="Eukaryota"/>
</dbReference>
<evidence type="ECO:0000256" key="2">
    <source>
        <dbReference type="ARBA" id="ARBA00022737"/>
    </source>
</evidence>
<protein>
    <recommendedName>
        <fullName evidence="4">TIR domain-containing protein</fullName>
    </recommendedName>
</protein>
<dbReference type="SUPFAM" id="SSF52540">
    <property type="entry name" value="P-loop containing nucleoside triphosphate hydrolases"/>
    <property type="match status" value="1"/>
</dbReference>
<dbReference type="InterPro" id="IPR000157">
    <property type="entry name" value="TIR_dom"/>
</dbReference>
<dbReference type="Gene3D" id="3.40.50.300">
    <property type="entry name" value="P-loop containing nucleotide triphosphate hydrolases"/>
    <property type="match status" value="1"/>
</dbReference>
<dbReference type="PROSITE" id="PS50104">
    <property type="entry name" value="TIR"/>
    <property type="match status" value="1"/>
</dbReference>
<dbReference type="GO" id="GO:0043531">
    <property type="term" value="F:ADP binding"/>
    <property type="evidence" value="ECO:0007669"/>
    <property type="project" value="InterPro"/>
</dbReference>
<dbReference type="InterPro" id="IPR002182">
    <property type="entry name" value="NB-ARC"/>
</dbReference>
<dbReference type="Pfam" id="PF01582">
    <property type="entry name" value="TIR"/>
    <property type="match status" value="1"/>
</dbReference>
<dbReference type="InParanoid" id="A0A059BPC0"/>
<keyword evidence="2" id="KW-0677">Repeat</keyword>
<dbReference type="GO" id="GO:0006952">
    <property type="term" value="P:defense response"/>
    <property type="evidence" value="ECO:0007669"/>
    <property type="project" value="UniProtKB-KW"/>
</dbReference>
<dbReference type="Pfam" id="PF00931">
    <property type="entry name" value="NB-ARC"/>
    <property type="match status" value="1"/>
</dbReference>
<dbReference type="InterPro" id="IPR055414">
    <property type="entry name" value="LRR_R13L4/SHOC2-like"/>
</dbReference>
<dbReference type="InterPro" id="IPR044974">
    <property type="entry name" value="Disease_R_plants"/>
</dbReference>
<dbReference type="FunCoup" id="A0A059BPC0">
    <property type="interactions" value="16"/>
</dbReference>
<dbReference type="Pfam" id="PF23598">
    <property type="entry name" value="LRR_14"/>
    <property type="match status" value="1"/>
</dbReference>